<dbReference type="HAMAP" id="MF_00338">
    <property type="entry name" value="UPF0145"/>
    <property type="match status" value="1"/>
</dbReference>
<dbReference type="InterPro" id="IPR035439">
    <property type="entry name" value="UPF0145_dom_sf"/>
</dbReference>
<dbReference type="InterPro" id="IPR002765">
    <property type="entry name" value="UPF0145_YbjQ-like"/>
</dbReference>
<dbReference type="AlphaFoldDB" id="A0A094YS24"/>
<dbReference type="Proteomes" id="UP000297014">
    <property type="component" value="Unassembled WGS sequence"/>
</dbReference>
<dbReference type="SUPFAM" id="SSF117782">
    <property type="entry name" value="YbjQ-like"/>
    <property type="match status" value="1"/>
</dbReference>
<dbReference type="Proteomes" id="UP000002754">
    <property type="component" value="Unassembled WGS sequence"/>
</dbReference>
<evidence type="ECO:0000256" key="2">
    <source>
        <dbReference type="HAMAP-Rule" id="MF_00338"/>
    </source>
</evidence>
<dbReference type="PANTHER" id="PTHR34068">
    <property type="entry name" value="UPF0145 PROTEIN YBJQ"/>
    <property type="match status" value="1"/>
</dbReference>
<comment type="similarity">
    <text evidence="1 2">Belongs to the UPF0145 family.</text>
</comment>
<protein>
    <recommendedName>
        <fullName evidence="2">UPF0145 protein AJ85_09660</fullName>
    </recommendedName>
</protein>
<evidence type="ECO:0000313" key="4">
    <source>
        <dbReference type="EMBL" id="THG90637.1"/>
    </source>
</evidence>
<dbReference type="EMBL" id="JALP01000128">
    <property type="protein sequence ID" value="THG90637.1"/>
    <property type="molecule type" value="Genomic_DNA"/>
</dbReference>
<organism evidence="3 5">
    <name type="scientific">Alkalihalobacillus alcalophilus ATCC 27647 = CGMCC 1.3604</name>
    <dbReference type="NCBI Taxonomy" id="1218173"/>
    <lineage>
        <taxon>Bacteria</taxon>
        <taxon>Bacillati</taxon>
        <taxon>Bacillota</taxon>
        <taxon>Bacilli</taxon>
        <taxon>Bacillales</taxon>
        <taxon>Bacillaceae</taxon>
        <taxon>Alkalihalobacillus</taxon>
    </lineage>
</organism>
<dbReference type="Gene3D" id="3.30.110.70">
    <property type="entry name" value="Hypothetical protein apc22750. Chain B"/>
    <property type="match status" value="1"/>
</dbReference>
<dbReference type="EMBL" id="ALPT02000071">
    <property type="protein sequence ID" value="KGA96257.1"/>
    <property type="molecule type" value="Genomic_DNA"/>
</dbReference>
<sequence>MLVVTTNEVANYTVEEVLGFVEGGTVQTKHIGRDITASLKGIVGGEIRGYSEMMEEARSLAVERMKKAAEKKGANAIIGFRMQTSTVMANASEIIAYGTAVIIRPK</sequence>
<proteinExistence type="inferred from homology"/>
<evidence type="ECO:0000313" key="6">
    <source>
        <dbReference type="Proteomes" id="UP000297014"/>
    </source>
</evidence>
<dbReference type="PANTHER" id="PTHR34068:SF2">
    <property type="entry name" value="UPF0145 PROTEIN SCO3412"/>
    <property type="match status" value="1"/>
</dbReference>
<dbReference type="eggNOG" id="COG0393">
    <property type="taxonomic scope" value="Bacteria"/>
</dbReference>
<dbReference type="OrthoDB" id="9796448at2"/>
<dbReference type="STRING" id="1218173.BALCAV_0217425"/>
<dbReference type="RefSeq" id="WP_003324161.1">
    <property type="nucleotide sequence ID" value="NZ_ALPT02000071.1"/>
</dbReference>
<evidence type="ECO:0000313" key="3">
    <source>
        <dbReference type="EMBL" id="KGA96257.1"/>
    </source>
</evidence>
<name>A0A094YS24_ALKAL</name>
<gene>
    <name evidence="4" type="ORF">AJ85_09660</name>
    <name evidence="3" type="ORF">BALCAV_0217425</name>
</gene>
<keyword evidence="5" id="KW-1185">Reference proteome</keyword>
<evidence type="ECO:0000256" key="1">
    <source>
        <dbReference type="ARBA" id="ARBA00010751"/>
    </source>
</evidence>
<dbReference type="Pfam" id="PF01906">
    <property type="entry name" value="YbjQ_1"/>
    <property type="match status" value="1"/>
</dbReference>
<reference evidence="3 5" key="1">
    <citation type="journal article" date="2014" name="Genome Announc.">
        <title>Draft Genome Sequence of Bacillus alcalophilus AV1934, a Classic Alkaliphile Isolated from Human Feces in 1934.</title>
        <authorList>
            <person name="Attie O."/>
            <person name="Jayaprakash A."/>
            <person name="Shah H."/>
            <person name="Paulsen I.T."/>
            <person name="Morino M."/>
            <person name="Takahashi Y."/>
            <person name="Narumi I."/>
            <person name="Sachidanandam R."/>
            <person name="Satoh K."/>
            <person name="Ito M."/>
            <person name="Krulwich T.A."/>
        </authorList>
    </citation>
    <scope>NUCLEOTIDE SEQUENCE [LARGE SCALE GENOMIC DNA]</scope>
    <source>
        <strain evidence="3 5">AV1934</strain>
    </source>
</reference>
<reference evidence="4 6" key="2">
    <citation type="submission" date="2014-01" db="EMBL/GenBank/DDBJ databases">
        <title>Draft genome sequencing of Bacillus alcalophilus CGMCC 1.3604.</title>
        <authorList>
            <person name="Yang J."/>
            <person name="Diao L."/>
            <person name="Yang S."/>
        </authorList>
    </citation>
    <scope>NUCLEOTIDE SEQUENCE [LARGE SCALE GENOMIC DNA]</scope>
    <source>
        <strain evidence="4 6">CGMCC 1.3604</strain>
    </source>
</reference>
<evidence type="ECO:0000313" key="5">
    <source>
        <dbReference type="Proteomes" id="UP000002754"/>
    </source>
</evidence>
<accession>A0A094YS24</accession>
<comment type="caution">
    <text evidence="3">The sequence shown here is derived from an EMBL/GenBank/DDBJ whole genome shotgun (WGS) entry which is preliminary data.</text>
</comment>